<comment type="similarity">
    <text evidence="3 6">Belongs to the DHNA family.</text>
</comment>
<comment type="catalytic activity">
    <reaction evidence="1 6">
        <text>7,8-dihydroneopterin = 6-hydroxymethyl-7,8-dihydropterin + glycolaldehyde</text>
        <dbReference type="Rhea" id="RHEA:10540"/>
        <dbReference type="ChEBI" id="CHEBI:17001"/>
        <dbReference type="ChEBI" id="CHEBI:17071"/>
        <dbReference type="ChEBI" id="CHEBI:44841"/>
        <dbReference type="EC" id="4.1.2.25"/>
    </reaction>
</comment>
<comment type="caution">
    <text evidence="8">The sequence shown here is derived from an EMBL/GenBank/DDBJ whole genome shotgun (WGS) entry which is preliminary data.</text>
</comment>
<evidence type="ECO:0000256" key="1">
    <source>
        <dbReference type="ARBA" id="ARBA00001353"/>
    </source>
</evidence>
<evidence type="ECO:0000256" key="4">
    <source>
        <dbReference type="ARBA" id="ARBA00022909"/>
    </source>
</evidence>
<evidence type="ECO:0000256" key="3">
    <source>
        <dbReference type="ARBA" id="ARBA00005708"/>
    </source>
</evidence>
<protein>
    <recommendedName>
        <fullName evidence="6">7,8-dihydroneopterin aldolase</fullName>
        <ecNumber evidence="6">4.1.2.25</ecNumber>
    </recommendedName>
</protein>
<evidence type="ECO:0000256" key="6">
    <source>
        <dbReference type="RuleBase" id="RU362079"/>
    </source>
</evidence>
<accession>A0ABT0PF25</accession>
<feature type="domain" description="Dihydroneopterin aldolase/epimerase" evidence="7">
    <location>
        <begin position="4"/>
        <end position="113"/>
    </location>
</feature>
<evidence type="ECO:0000256" key="5">
    <source>
        <dbReference type="ARBA" id="ARBA00023239"/>
    </source>
</evidence>
<dbReference type="SUPFAM" id="SSF55620">
    <property type="entry name" value="Tetrahydrobiopterin biosynthesis enzymes-like"/>
    <property type="match status" value="1"/>
</dbReference>
<dbReference type="InterPro" id="IPR043133">
    <property type="entry name" value="GTP-CH-I_C/QueF"/>
</dbReference>
<evidence type="ECO:0000313" key="9">
    <source>
        <dbReference type="Proteomes" id="UP001203338"/>
    </source>
</evidence>
<dbReference type="GO" id="GO:0004150">
    <property type="term" value="F:dihydroneopterin aldolase activity"/>
    <property type="evidence" value="ECO:0007669"/>
    <property type="project" value="UniProtKB-EC"/>
</dbReference>
<dbReference type="InterPro" id="IPR006156">
    <property type="entry name" value="Dihydroneopterin_aldolase"/>
</dbReference>
<dbReference type="InterPro" id="IPR006157">
    <property type="entry name" value="FolB_dom"/>
</dbReference>
<dbReference type="EC" id="4.1.2.25" evidence="6"/>
<comment type="pathway">
    <text evidence="2 6">Cofactor biosynthesis; tetrahydrofolate biosynthesis; 2-amino-4-hydroxy-6-hydroxymethyl-7,8-dihydropteridine diphosphate from 7,8-dihydroneopterin triphosphate: step 3/4.</text>
</comment>
<dbReference type="PANTHER" id="PTHR42844:SF1">
    <property type="entry name" value="DIHYDRONEOPTERIN ALDOLASE 1-RELATED"/>
    <property type="match status" value="1"/>
</dbReference>
<dbReference type="EMBL" id="JAMFLX010000009">
    <property type="protein sequence ID" value="MCL6269970.1"/>
    <property type="molecule type" value="Genomic_DNA"/>
</dbReference>
<dbReference type="SMART" id="SM00905">
    <property type="entry name" value="FolB"/>
    <property type="match status" value="1"/>
</dbReference>
<keyword evidence="4 6" id="KW-0289">Folate biosynthesis</keyword>
<dbReference type="NCBIfam" id="TIGR00525">
    <property type="entry name" value="folB"/>
    <property type="match status" value="1"/>
</dbReference>
<reference evidence="8 9" key="1">
    <citation type="submission" date="2022-05" db="EMBL/GenBank/DDBJ databases">
        <authorList>
            <person name="Park J.-S."/>
        </authorList>
    </citation>
    <scope>NUCLEOTIDE SEQUENCE [LARGE SCALE GENOMIC DNA]</scope>
    <source>
        <strain evidence="8 9">2012CJ34-2</strain>
    </source>
</reference>
<dbReference type="CDD" id="cd00534">
    <property type="entry name" value="DHNA_DHNTPE"/>
    <property type="match status" value="1"/>
</dbReference>
<dbReference type="Gene3D" id="3.30.1130.10">
    <property type="match status" value="1"/>
</dbReference>
<name>A0ABT0PF25_9GAMM</name>
<keyword evidence="5 6" id="KW-0456">Lyase</keyword>
<evidence type="ECO:0000313" key="8">
    <source>
        <dbReference type="EMBL" id="MCL6269970.1"/>
    </source>
</evidence>
<dbReference type="PANTHER" id="PTHR42844">
    <property type="entry name" value="DIHYDRONEOPTERIN ALDOLASE 1-RELATED"/>
    <property type="match status" value="1"/>
</dbReference>
<proteinExistence type="inferred from homology"/>
<dbReference type="Pfam" id="PF02152">
    <property type="entry name" value="FolB"/>
    <property type="match status" value="1"/>
</dbReference>
<dbReference type="NCBIfam" id="TIGR00526">
    <property type="entry name" value="folB_dom"/>
    <property type="match status" value="1"/>
</dbReference>
<evidence type="ECO:0000256" key="2">
    <source>
        <dbReference type="ARBA" id="ARBA00005013"/>
    </source>
</evidence>
<sequence length="123" mass="14173">MDKVLISDLYVEAIIGFYHWEHEEPQPLVLDLELGTDFTNAFTSDEIHDVLDYAALSRRVKTFCQESRFHLLERLAGDVVKIILAEFPVTDVKLKIRKPHALRDAVAGIECYRTREQMGIPCQ</sequence>
<comment type="function">
    <text evidence="6">Catalyzes the conversion of 7,8-dihydroneopterin to 6-hydroxymethyl-7,8-dihydropterin.</text>
</comment>
<organism evidence="8 9">
    <name type="scientific">Parendozoicomonas callyspongiae</name>
    <dbReference type="NCBI Taxonomy" id="2942213"/>
    <lineage>
        <taxon>Bacteria</taxon>
        <taxon>Pseudomonadati</taxon>
        <taxon>Pseudomonadota</taxon>
        <taxon>Gammaproteobacteria</taxon>
        <taxon>Oceanospirillales</taxon>
        <taxon>Endozoicomonadaceae</taxon>
        <taxon>Parendozoicomonas</taxon>
    </lineage>
</organism>
<gene>
    <name evidence="8" type="primary">folB</name>
    <name evidence="8" type="ORF">M3P05_08465</name>
</gene>
<evidence type="ECO:0000259" key="7">
    <source>
        <dbReference type="SMART" id="SM00905"/>
    </source>
</evidence>
<dbReference type="Proteomes" id="UP001203338">
    <property type="component" value="Unassembled WGS sequence"/>
</dbReference>
<keyword evidence="9" id="KW-1185">Reference proteome</keyword>
<dbReference type="RefSeq" id="WP_249699099.1">
    <property type="nucleotide sequence ID" value="NZ_JAMFLX010000009.1"/>
</dbReference>